<evidence type="ECO:0000313" key="3">
    <source>
        <dbReference type="Proteomes" id="UP001386955"/>
    </source>
</evidence>
<keyword evidence="3" id="KW-1185">Reference proteome</keyword>
<sequence>MHALFLCLAKLLIGTLAAEDEDNAPIRAFDENALETDNSLLWGDMIICLHSTTKKGIPTTWNWELNDWGGITYFKFQSKYIMKVKVEACDLSVMVNARLRVRLANGCYQDKTSGWVCKCLLMEVASPGGPLWRSRTEEIQGSLLLTELSRQKPSSKTDICL</sequence>
<evidence type="ECO:0000256" key="1">
    <source>
        <dbReference type="SAM" id="SignalP"/>
    </source>
</evidence>
<dbReference type="Proteomes" id="UP001386955">
    <property type="component" value="Unassembled WGS sequence"/>
</dbReference>
<organism evidence="2 3">
    <name type="scientific">Psophocarpus tetragonolobus</name>
    <name type="common">Winged bean</name>
    <name type="synonym">Dolichos tetragonolobus</name>
    <dbReference type="NCBI Taxonomy" id="3891"/>
    <lineage>
        <taxon>Eukaryota</taxon>
        <taxon>Viridiplantae</taxon>
        <taxon>Streptophyta</taxon>
        <taxon>Embryophyta</taxon>
        <taxon>Tracheophyta</taxon>
        <taxon>Spermatophyta</taxon>
        <taxon>Magnoliopsida</taxon>
        <taxon>eudicotyledons</taxon>
        <taxon>Gunneridae</taxon>
        <taxon>Pentapetalae</taxon>
        <taxon>rosids</taxon>
        <taxon>fabids</taxon>
        <taxon>Fabales</taxon>
        <taxon>Fabaceae</taxon>
        <taxon>Papilionoideae</taxon>
        <taxon>50 kb inversion clade</taxon>
        <taxon>NPAAA clade</taxon>
        <taxon>indigoferoid/millettioid clade</taxon>
        <taxon>Phaseoleae</taxon>
        <taxon>Psophocarpus</taxon>
    </lineage>
</organism>
<name>A0AAN9SQK0_PSOTE</name>
<keyword evidence="1" id="KW-0732">Signal</keyword>
<comment type="caution">
    <text evidence="2">The sequence shown here is derived from an EMBL/GenBank/DDBJ whole genome shotgun (WGS) entry which is preliminary data.</text>
</comment>
<feature type="chain" id="PRO_5043051594" evidence="1">
    <location>
        <begin position="18"/>
        <end position="161"/>
    </location>
</feature>
<dbReference type="AlphaFoldDB" id="A0AAN9SQK0"/>
<gene>
    <name evidence="2" type="ORF">VNO78_13852</name>
</gene>
<accession>A0AAN9SQK0</accession>
<dbReference type="EMBL" id="JAYMYS010000003">
    <property type="protein sequence ID" value="KAK7401956.1"/>
    <property type="molecule type" value="Genomic_DNA"/>
</dbReference>
<feature type="signal peptide" evidence="1">
    <location>
        <begin position="1"/>
        <end position="17"/>
    </location>
</feature>
<reference evidence="2 3" key="1">
    <citation type="submission" date="2024-01" db="EMBL/GenBank/DDBJ databases">
        <title>The genomes of 5 underutilized Papilionoideae crops provide insights into root nodulation and disease resistanc.</title>
        <authorList>
            <person name="Jiang F."/>
        </authorList>
    </citation>
    <scope>NUCLEOTIDE SEQUENCE [LARGE SCALE GENOMIC DNA]</scope>
    <source>
        <strain evidence="2">DUOXIRENSHENG_FW03</strain>
        <tissue evidence="2">Leaves</tissue>
    </source>
</reference>
<protein>
    <submittedName>
        <fullName evidence="2">Uncharacterized protein</fullName>
    </submittedName>
</protein>
<proteinExistence type="predicted"/>
<evidence type="ECO:0000313" key="2">
    <source>
        <dbReference type="EMBL" id="KAK7401956.1"/>
    </source>
</evidence>